<accession>A0AA37I6Z2</accession>
<protein>
    <submittedName>
        <fullName evidence="1">Uncharacterized protein</fullName>
    </submittedName>
</protein>
<evidence type="ECO:0000313" key="2">
    <source>
        <dbReference type="Proteomes" id="UP000887097"/>
    </source>
</evidence>
<dbReference type="SUPFAM" id="SSF52540">
    <property type="entry name" value="P-loop containing nucleoside triphosphate hydrolases"/>
    <property type="match status" value="1"/>
</dbReference>
<dbReference type="InterPro" id="IPR027417">
    <property type="entry name" value="P-loop_NTPase"/>
</dbReference>
<dbReference type="EMBL" id="BPTT01000001">
    <property type="protein sequence ID" value="GJG32935.1"/>
    <property type="molecule type" value="Genomic_DNA"/>
</dbReference>
<organism evidence="1 2">
    <name type="scientific">Xylanibacter ruminicola</name>
    <name type="common">Prevotella ruminicola</name>
    <dbReference type="NCBI Taxonomy" id="839"/>
    <lineage>
        <taxon>Bacteria</taxon>
        <taxon>Pseudomonadati</taxon>
        <taxon>Bacteroidota</taxon>
        <taxon>Bacteroidia</taxon>
        <taxon>Bacteroidales</taxon>
        <taxon>Prevotellaceae</taxon>
        <taxon>Xylanibacter</taxon>
    </lineage>
</organism>
<sequence>MAETYISQIKSTEWVDLSNEHKRIRTSLEHVIENTCCSNGYSQPIMLQGAFGIGKTATLNYLFHYAWEVLKVPTFHLLLSDLVDIIKEVAKQQGVDQIQNEDLGLIIKNTIDNQIQKLKNEDWSNLTNVMFPEFTSMDIEHPLVLETYLKDFEAVQIDADIDEKTKDLLSKGFTKEVIEEALNSKNVPLLLIDEFESKFTDLKKIVTSSGGGILRALFDQVVSNKPFYLIIGNGPGSAYEISKEQGTEESTDNEAAGNRRLKPMQIPFPTVQLLQQKFMHGECKGYVNFIWWVSRCRPGQIKRLHDTIDYKIYSNLDFSVFITQSIFSEPIDGTGNDAVKYLKTEYFNSIDSNLWASMGTWLLNFEPCKINVTRDVRDALMRCADAFFVSEETVKSEKIAVGLQKDLSKYLKIKQDEGLYPRVDYLKNLHKYFSYVLNACSNADGEIAFKTASRRYEESFTKAFAIPMLEIVYDFISQYEDDNDVSFKQTKDFILDCIKWTENAVEERDLNLKYDETYRLFDYSRCDLRPNDEVMIQYSFDSIRQMIEQPIGDPRLKYKDASLDVLLSSVSMNNAAIAFAEKSDCKILFIPQLEDNAIKEYLKRVKSFVSASMSHMLHRGVETMRIVFLGNQDYIGEFKDEVLKTANGELTPAAKMSKIGIDSYDEFNFKFGGKTCDFIDSVVKIIIIGSSKGTLSDSHPDNCYDIVKVMETISLSSWSPRKEDRRTIEHYSKLVTEGENSTIDTISRKAIELYHNALGNLLCPLERYDSNLDYELSTLFDENTITYEPLSRFVCMMYIIEHAGKCQAVSQNLLELLKMVGVRSNPLYFEPKVEESSVHESYHLDQIHNILKNSDKVNYLLKHIDTSTDLYVAINNFTSMLVDEKIAGNLTHQFIKFLRNDISNHWIGEYNSVMSKYSSYEGDMLVRLSYAMSVSKMVSYDKLRQETVNRVDTSINHIQEKRSEIVDTIEDFKTDLYPIGSRHFGEPLAGYIQLLQRIISMCKLIKQELEDDSASLSTYLILETLSWRVENMKTSINTLCGQLKDIAERISRKRTEIRTKYQVPIDALLENQWVSLLINDCAPIGTIKPPFDNDILWKKYAWKIGSSDKMKYIMFEMNPSPKDKEAYFKFEDIESIRKTIESVYTDLCNSAYVPIHNLCKESLSRVQNYTTLQTYIENLINNKQDDTDR</sequence>
<reference evidence="1" key="1">
    <citation type="submission" date="2021-08" db="EMBL/GenBank/DDBJ databases">
        <title>Prevotella lacticifex sp. nov., isolated from rumen of cow.</title>
        <authorList>
            <person name="Shinkai T."/>
            <person name="Ikeyama N."/>
            <person name="Kumagai M."/>
            <person name="Ohmori H."/>
            <person name="Sakamoto M."/>
            <person name="Ohkuma M."/>
            <person name="Mitsumori M."/>
        </authorList>
    </citation>
    <scope>NUCLEOTIDE SEQUENCE</scope>
    <source>
        <strain evidence="1">JCM 8259</strain>
    </source>
</reference>
<name>A0AA37I6Z2_XYLRU</name>
<evidence type="ECO:0000313" key="1">
    <source>
        <dbReference type="EMBL" id="GJG32935.1"/>
    </source>
</evidence>
<dbReference type="AlphaFoldDB" id="A0AA37I6Z2"/>
<proteinExistence type="predicted"/>
<comment type="caution">
    <text evidence="1">The sequence shown here is derived from an EMBL/GenBank/DDBJ whole genome shotgun (WGS) entry which is preliminary data.</text>
</comment>
<dbReference type="RefSeq" id="WP_074684052.1">
    <property type="nucleotide sequence ID" value="NZ_BPTT01000001.1"/>
</dbReference>
<dbReference type="Proteomes" id="UP000887097">
    <property type="component" value="Unassembled WGS sequence"/>
</dbReference>
<gene>
    <name evidence="1" type="ORF">PRMUPPPA20_10440</name>
</gene>